<reference evidence="7" key="1">
    <citation type="submission" date="2020-10" db="EMBL/GenBank/DDBJ databases">
        <title>Taxonomic study of unclassified bacteria belonging to the class Ktedonobacteria.</title>
        <authorList>
            <person name="Yabe S."/>
            <person name="Wang C.M."/>
            <person name="Zheng Y."/>
            <person name="Sakai Y."/>
            <person name="Cavaletti L."/>
            <person name="Monciardini P."/>
            <person name="Donadio S."/>
        </authorList>
    </citation>
    <scope>NUCLEOTIDE SEQUENCE</scope>
    <source>
        <strain evidence="7">ID150040</strain>
    </source>
</reference>
<dbReference type="CDD" id="cd06579">
    <property type="entry name" value="TM_PBP1_transp_AraH_like"/>
    <property type="match status" value="1"/>
</dbReference>
<evidence type="ECO:0000256" key="1">
    <source>
        <dbReference type="ARBA" id="ARBA00004651"/>
    </source>
</evidence>
<proteinExistence type="predicted"/>
<feature type="transmembrane region" description="Helical" evidence="6">
    <location>
        <begin position="204"/>
        <end position="221"/>
    </location>
</feature>
<feature type="transmembrane region" description="Helical" evidence="6">
    <location>
        <begin position="51"/>
        <end position="72"/>
    </location>
</feature>
<feature type="transmembrane region" description="Helical" evidence="6">
    <location>
        <begin position="140"/>
        <end position="161"/>
    </location>
</feature>
<dbReference type="RefSeq" id="WP_220205745.1">
    <property type="nucleotide sequence ID" value="NZ_BNJK01000001.1"/>
</dbReference>
<keyword evidence="5 6" id="KW-0472">Membrane</keyword>
<keyword evidence="3 6" id="KW-0812">Transmembrane</keyword>
<feature type="transmembrane region" description="Helical" evidence="6">
    <location>
        <begin position="227"/>
        <end position="246"/>
    </location>
</feature>
<evidence type="ECO:0000256" key="3">
    <source>
        <dbReference type="ARBA" id="ARBA00022692"/>
    </source>
</evidence>
<accession>A0A8J3IJT7</accession>
<feature type="transmembrane region" description="Helical" evidence="6">
    <location>
        <begin position="258"/>
        <end position="274"/>
    </location>
</feature>
<dbReference type="GO" id="GO:0022857">
    <property type="term" value="F:transmembrane transporter activity"/>
    <property type="evidence" value="ECO:0007669"/>
    <property type="project" value="InterPro"/>
</dbReference>
<evidence type="ECO:0000256" key="5">
    <source>
        <dbReference type="ARBA" id="ARBA00023136"/>
    </source>
</evidence>
<dbReference type="AlphaFoldDB" id="A0A8J3IJT7"/>
<evidence type="ECO:0000256" key="4">
    <source>
        <dbReference type="ARBA" id="ARBA00022989"/>
    </source>
</evidence>
<name>A0A8J3IJT7_9CHLR</name>
<keyword evidence="8" id="KW-1185">Reference proteome</keyword>
<dbReference type="Proteomes" id="UP000597444">
    <property type="component" value="Unassembled WGS sequence"/>
</dbReference>
<evidence type="ECO:0000256" key="2">
    <source>
        <dbReference type="ARBA" id="ARBA00022475"/>
    </source>
</evidence>
<dbReference type="GO" id="GO:0005886">
    <property type="term" value="C:plasma membrane"/>
    <property type="evidence" value="ECO:0007669"/>
    <property type="project" value="UniProtKB-SubCell"/>
</dbReference>
<feature type="transmembrane region" description="Helical" evidence="6">
    <location>
        <begin position="21"/>
        <end position="39"/>
    </location>
</feature>
<sequence>MSTQRRTLRFSWQRLSRSQRGTLLAYVAVIVLFIVGGIYRPGFVRLDNIGQLLLLASFVGLVAAGQTFVILIGGIDLSVPWVLNAMAVLLTTTSLGQDSRAWWVVPLVLVLGAVIGAVNGLGIVFFDIPPVVMTLGMNGIMQGLVLGLTGGFTCATCNSVAPPAVQTAIAGQAVLGLPNGLLVWIIVALLVGLVLSATTLGRRIYALGNNAVAAYLAGVNVRAVTFIVYALGGLFAALAGIALTAFGQQATLGMGDPFLFDSIAAVVIGGTSILGGRGNYWGSIAGAIFLVVLRAVLQQYSISEAGRSIVTGVVILVALLLYGREAREV</sequence>
<dbReference type="PANTHER" id="PTHR32196">
    <property type="entry name" value="ABC TRANSPORTER PERMEASE PROTEIN YPHD-RELATED-RELATED"/>
    <property type="match status" value="1"/>
</dbReference>
<dbReference type="EMBL" id="BNJK01000001">
    <property type="protein sequence ID" value="GHO95043.1"/>
    <property type="molecule type" value="Genomic_DNA"/>
</dbReference>
<gene>
    <name evidence="7" type="ORF">KSF_050910</name>
</gene>
<evidence type="ECO:0000313" key="8">
    <source>
        <dbReference type="Proteomes" id="UP000597444"/>
    </source>
</evidence>
<keyword evidence="2" id="KW-1003">Cell membrane</keyword>
<evidence type="ECO:0000313" key="7">
    <source>
        <dbReference type="EMBL" id="GHO95043.1"/>
    </source>
</evidence>
<keyword evidence="4 6" id="KW-1133">Transmembrane helix</keyword>
<feature type="transmembrane region" description="Helical" evidence="6">
    <location>
        <begin position="304"/>
        <end position="323"/>
    </location>
</feature>
<feature type="transmembrane region" description="Helical" evidence="6">
    <location>
        <begin position="181"/>
        <end position="197"/>
    </location>
</feature>
<comment type="caution">
    <text evidence="7">The sequence shown here is derived from an EMBL/GenBank/DDBJ whole genome shotgun (WGS) entry which is preliminary data.</text>
</comment>
<organism evidence="7 8">
    <name type="scientific">Reticulibacter mediterranei</name>
    <dbReference type="NCBI Taxonomy" id="2778369"/>
    <lineage>
        <taxon>Bacteria</taxon>
        <taxon>Bacillati</taxon>
        <taxon>Chloroflexota</taxon>
        <taxon>Ktedonobacteria</taxon>
        <taxon>Ktedonobacterales</taxon>
        <taxon>Reticulibacteraceae</taxon>
        <taxon>Reticulibacter</taxon>
    </lineage>
</organism>
<comment type="subcellular location">
    <subcellularLocation>
        <location evidence="1">Cell membrane</location>
        <topology evidence="1">Multi-pass membrane protein</topology>
    </subcellularLocation>
</comment>
<dbReference type="InterPro" id="IPR001851">
    <property type="entry name" value="ABC_transp_permease"/>
</dbReference>
<protein>
    <submittedName>
        <fullName evidence="7">ABC transporter permease</fullName>
    </submittedName>
</protein>
<dbReference type="Pfam" id="PF02653">
    <property type="entry name" value="BPD_transp_2"/>
    <property type="match status" value="1"/>
</dbReference>
<evidence type="ECO:0000256" key="6">
    <source>
        <dbReference type="SAM" id="Phobius"/>
    </source>
</evidence>
<feature type="transmembrane region" description="Helical" evidence="6">
    <location>
        <begin position="280"/>
        <end position="297"/>
    </location>
</feature>
<feature type="transmembrane region" description="Helical" evidence="6">
    <location>
        <begin position="102"/>
        <end position="128"/>
    </location>
</feature>